<dbReference type="RefSeq" id="WP_186443170.1">
    <property type="nucleotide sequence ID" value="NZ_VLLC01000030.1"/>
</dbReference>
<name>A0A562RE54_9BACT</name>
<sequence>MDERMYKAFQEEMNALESFRISYAALYPSVPLERNDPDVKRLMEAMAFFGARSRLAAERHVLALRQRLFHQFFDYLVSPVPAMALLQARPSSQLVDPVSIPAGSEFLMTVPDGRQAFFRLVTGLRLFPLAVKSVSTLLGAGRGFRILLRLASPFARRDDKWTLNMHITHLNDFRDSLKLLHTIKQHLKQASVVYEDDVDENSKGLPCTLTFGMQPLAEGEEGAELITHPLERERLAFTLPQQDLFMNVELPPSPDAWKRLTICLDMDDGWPRNTVLHPDMFQLFVAPVVNLKKDFTHPLFCEGLRERYDLFHPRPEYGFALHSVKGVYEVSKEGLFPLMPGIVSGSSGSYEMDYASGGSGGAVNGLILNYPEAFDGGRQIAVEGLWHQPWISRFMGQKLSIVPFTRQIPGVRWDWAGAGRGFMENTFLQHEDGVLQLVALMNKTILNVEDIRLILAASGIDRIPEYREAMGLLEDARCQHAPCRKPSGNTVLKEVYSLGFRDVGEAVMPLLENFGRHVQRILNAWVADTPVEVEMESGLTPVRRGKTA</sequence>
<organism evidence="1 2">
    <name type="scientific">Desulfobotulus alkaliphilus</name>
    <dbReference type="NCBI Taxonomy" id="622671"/>
    <lineage>
        <taxon>Bacteria</taxon>
        <taxon>Pseudomonadati</taxon>
        <taxon>Thermodesulfobacteriota</taxon>
        <taxon>Desulfobacteria</taxon>
        <taxon>Desulfobacterales</taxon>
        <taxon>Desulfobacteraceae</taxon>
        <taxon>Desulfobotulus</taxon>
    </lineage>
</organism>
<gene>
    <name evidence="1" type="ORF">LZ24_02893</name>
</gene>
<evidence type="ECO:0000313" key="2">
    <source>
        <dbReference type="Proteomes" id="UP000318307"/>
    </source>
</evidence>
<reference evidence="1 2" key="1">
    <citation type="submission" date="2019-07" db="EMBL/GenBank/DDBJ databases">
        <title>Genome sequencing of 100 strains of the haloalkaliphilic chemolithoautotrophic sulfur-oxidizing bacterium Thioalkalivibrio.</title>
        <authorList>
            <person name="Muyzer G."/>
        </authorList>
    </citation>
    <scope>NUCLEOTIDE SEQUENCE [LARGE SCALE GENOMIC DNA]</scope>
    <source>
        <strain evidence="1 2">ASO4-4</strain>
    </source>
</reference>
<keyword evidence="2" id="KW-1185">Reference proteome</keyword>
<dbReference type="PANTHER" id="PTHR35370">
    <property type="entry name" value="CYTOPLASMIC PROTEIN-RELATED-RELATED"/>
    <property type="match status" value="1"/>
</dbReference>
<protein>
    <submittedName>
        <fullName evidence="1">Type VI secretion system protein ImpG</fullName>
    </submittedName>
</protein>
<dbReference type="EMBL" id="VLLC01000030">
    <property type="protein sequence ID" value="TWI66670.1"/>
    <property type="molecule type" value="Genomic_DNA"/>
</dbReference>
<proteinExistence type="predicted"/>
<dbReference type="Pfam" id="PF05947">
    <property type="entry name" value="T6SS_TssF"/>
    <property type="match status" value="1"/>
</dbReference>
<accession>A0A562RE54</accession>
<dbReference type="PANTHER" id="PTHR35370:SF1">
    <property type="entry name" value="TYPE VI SECRETION SYSTEM COMPONENT TSSF1"/>
    <property type="match status" value="1"/>
</dbReference>
<dbReference type="Proteomes" id="UP000318307">
    <property type="component" value="Unassembled WGS sequence"/>
</dbReference>
<comment type="caution">
    <text evidence="1">The sequence shown here is derived from an EMBL/GenBank/DDBJ whole genome shotgun (WGS) entry which is preliminary data.</text>
</comment>
<dbReference type="InterPro" id="IPR010272">
    <property type="entry name" value="T6SS_TssF"/>
</dbReference>
<evidence type="ECO:0000313" key="1">
    <source>
        <dbReference type="EMBL" id="TWI66670.1"/>
    </source>
</evidence>
<dbReference type="AlphaFoldDB" id="A0A562RE54"/>